<evidence type="ECO:0000259" key="11">
    <source>
        <dbReference type="PROSITE" id="PS50893"/>
    </source>
</evidence>
<protein>
    <submittedName>
        <fullName evidence="13">Uncharacterized protein</fullName>
    </submittedName>
</protein>
<dbReference type="InterPro" id="IPR044726">
    <property type="entry name" value="ABCC_6TM_D2"/>
</dbReference>
<dbReference type="InterPro" id="IPR011527">
    <property type="entry name" value="ABC1_TM_dom"/>
</dbReference>
<keyword evidence="14" id="KW-1185">Reference proteome</keyword>
<keyword evidence="7 10" id="KW-1133">Transmembrane helix</keyword>
<evidence type="ECO:0000256" key="5">
    <source>
        <dbReference type="ARBA" id="ARBA00022741"/>
    </source>
</evidence>
<proteinExistence type="predicted"/>
<feature type="compositionally biased region" description="Low complexity" evidence="9">
    <location>
        <begin position="7"/>
        <end position="20"/>
    </location>
</feature>
<dbReference type="SUPFAM" id="SSF52540">
    <property type="entry name" value="P-loop containing nucleoside triphosphate hydrolases"/>
    <property type="match status" value="2"/>
</dbReference>
<evidence type="ECO:0000256" key="6">
    <source>
        <dbReference type="ARBA" id="ARBA00022840"/>
    </source>
</evidence>
<evidence type="ECO:0000256" key="3">
    <source>
        <dbReference type="ARBA" id="ARBA00022692"/>
    </source>
</evidence>
<dbReference type="InterPro" id="IPR027417">
    <property type="entry name" value="P-loop_NTPase"/>
</dbReference>
<dbReference type="GO" id="GO:0016887">
    <property type="term" value="F:ATP hydrolysis activity"/>
    <property type="evidence" value="ECO:0007669"/>
    <property type="project" value="InterPro"/>
</dbReference>
<dbReference type="InterPro" id="IPR003439">
    <property type="entry name" value="ABC_transporter-like_ATP-bd"/>
</dbReference>
<feature type="domain" description="ABC transmembrane type-1" evidence="12">
    <location>
        <begin position="96"/>
        <end position="367"/>
    </location>
</feature>
<dbReference type="InterPro" id="IPR003593">
    <property type="entry name" value="AAA+_ATPase"/>
</dbReference>
<dbReference type="FunFam" id="1.20.1560.10:FF:000013">
    <property type="entry name" value="ABC transporter C family member 2"/>
    <property type="match status" value="1"/>
</dbReference>
<feature type="transmembrane region" description="Helical" evidence="10">
    <location>
        <begin position="881"/>
        <end position="899"/>
    </location>
</feature>
<feature type="transmembrane region" description="Helical" evidence="10">
    <location>
        <begin position="300"/>
        <end position="321"/>
    </location>
</feature>
<dbReference type="EMBL" id="CAJZBQ010000028">
    <property type="protein sequence ID" value="CAG9321346.1"/>
    <property type="molecule type" value="Genomic_DNA"/>
</dbReference>
<dbReference type="GO" id="GO:0140359">
    <property type="term" value="F:ABC-type transporter activity"/>
    <property type="evidence" value="ECO:0007669"/>
    <property type="project" value="InterPro"/>
</dbReference>
<keyword evidence="2" id="KW-0813">Transport</keyword>
<feature type="domain" description="ABC transmembrane type-1" evidence="12">
    <location>
        <begin position="658"/>
        <end position="934"/>
    </location>
</feature>
<dbReference type="PANTHER" id="PTHR24223">
    <property type="entry name" value="ATP-BINDING CASSETTE SUB-FAMILY C"/>
    <property type="match status" value="1"/>
</dbReference>
<organism evidence="13 14">
    <name type="scientific">Blepharisma stoltei</name>
    <dbReference type="NCBI Taxonomy" id="1481888"/>
    <lineage>
        <taxon>Eukaryota</taxon>
        <taxon>Sar</taxon>
        <taxon>Alveolata</taxon>
        <taxon>Ciliophora</taxon>
        <taxon>Postciliodesmatophora</taxon>
        <taxon>Heterotrichea</taxon>
        <taxon>Heterotrichida</taxon>
        <taxon>Blepharismidae</taxon>
        <taxon>Blepharisma</taxon>
    </lineage>
</organism>
<dbReference type="SUPFAM" id="SSF90123">
    <property type="entry name" value="ABC transporter transmembrane region"/>
    <property type="match status" value="2"/>
</dbReference>
<feature type="transmembrane region" description="Helical" evidence="10">
    <location>
        <begin position="126"/>
        <end position="148"/>
    </location>
</feature>
<dbReference type="CDD" id="cd18579">
    <property type="entry name" value="ABC_6TM_ABCC_D1"/>
    <property type="match status" value="1"/>
</dbReference>
<feature type="region of interest" description="Disordered" evidence="9">
    <location>
        <begin position="1"/>
        <end position="20"/>
    </location>
</feature>
<keyword evidence="4" id="KW-0677">Repeat</keyword>
<evidence type="ECO:0000256" key="8">
    <source>
        <dbReference type="ARBA" id="ARBA00023136"/>
    </source>
</evidence>
<evidence type="ECO:0000256" key="2">
    <source>
        <dbReference type="ARBA" id="ARBA00022448"/>
    </source>
</evidence>
<dbReference type="CDD" id="cd03244">
    <property type="entry name" value="ABCC_MRP_domain2"/>
    <property type="match status" value="1"/>
</dbReference>
<keyword evidence="6" id="KW-0067">ATP-binding</keyword>
<comment type="subcellular location">
    <subcellularLocation>
        <location evidence="1">Vacuole membrane</location>
        <topology evidence="1">Multi-pass membrane protein</topology>
    </subcellularLocation>
</comment>
<keyword evidence="3 10" id="KW-0812">Transmembrane</keyword>
<dbReference type="PROSITE" id="PS50893">
    <property type="entry name" value="ABC_TRANSPORTER_2"/>
    <property type="match status" value="2"/>
</dbReference>
<evidence type="ECO:0000256" key="4">
    <source>
        <dbReference type="ARBA" id="ARBA00022737"/>
    </source>
</evidence>
<feature type="transmembrane region" description="Helical" evidence="10">
    <location>
        <begin position="906"/>
        <end position="926"/>
    </location>
</feature>
<name>A0AAU9J6M0_9CILI</name>
<dbReference type="InterPro" id="IPR036640">
    <property type="entry name" value="ABC1_TM_sf"/>
</dbReference>
<dbReference type="FunFam" id="3.40.50.300:FF:000997">
    <property type="entry name" value="Multidrug resistance-associated protein 1"/>
    <property type="match status" value="1"/>
</dbReference>
<feature type="transmembrane region" description="Helical" evidence="10">
    <location>
        <begin position="203"/>
        <end position="221"/>
    </location>
</feature>
<feature type="domain" description="ABC transporter" evidence="11">
    <location>
        <begin position="395"/>
        <end position="616"/>
    </location>
</feature>
<gene>
    <name evidence="13" type="ORF">BSTOLATCC_MIC28631</name>
</gene>
<sequence>MMELQDLSTKSENSSSSSLPYFSLSTNEKSVISKIFFLWIKPILALGSKSVINIEDTLPLPDEESAIKENLTKTLEKYKLSKAIFIAHKGLIFKTILLYLSITSFEFGYPIFIKLFISYIESGAESLLYGVLLSLCFTTIVLLTQILIGQFHWHCKLLELRVKNAISSVVYNKILKVSSISEGLGINLLQVDIRKIYDCIPKISIILLCPLNATYAIILVSNQVGDAVYAAIVTLFLCISLNYIVALKIKKYSENLMTIRDKRIEASTQMLSNIKMIKAYCWENYFKGAIKKIRNSELSFLRFLNILSSTVDFFYFSIPSLTSGSVFLYYTFIMGKTITAGEAFVTLITLNILQDSLQWLPYFVSDLLICFVSIKRMQTFLDEPDIKELAYSDSATLNNCSFSIGDTKILKNISLQINKKEFIAITGPVGCGKSALLNSLMNEMSLSSGSATTFKSLAFVSSLDSWLQNESIRNNILFGLPYKEEWYKIVIEACALVQDINSLPDKDLTEIGGKGINLSGGQKARICLARAVYADKDVYLLDDPLSSVDTDVASHIIDECLLGILSKKTKVLATHRLDILNKVDRVVILENGTIKEITTPEKLIITDYVAQNYESKLEDIANAQNKLVAEEEREMGRVNLAVYNDYLKYSGGYSMLGLASVCIVLWASTRVLGDVMLKEWAMHPDDIDHTYLFLFLGLRFGGSLFIYIRTLFLLVIQGIRASKNIHKAIINSFSRAPVNLFYDVTPLGRILNRISKDLNTIDESISRLICTVATETCLQLSKVILTLIYFPMTILIIPPLLYFANQIKNKFLNVATDLVRLEATSISPVLNHFKETSSGVKIIRTFNRKQNFQQKNYQLLDNSTRVQYSLGACRCWLQTNLGFLSAFITCTVTLLIIIFRTNISPGIVGLVLTYALSLPGGVTYLVQVLADTENNSISVERATEYMNLPKENAYIKPIDEKIKEWPVRPTIEFRDVQMKYRQNTPIVLKKTSFCIDAGHRIGLVGRTGSGKSSIFLCLLRLVELTSGSILIDGVNIAQIGLKKLRSALTLVPQDPLVFSGTLQSNLDPTGAKSEIEIYRALEEVGLSRFPIDFEVKQDGTNLSSGERQLISLGRAMLSHNKIILFDEATAGIDNESDAKIQDLIKNKFVGCTILTIAHRIGTIMNNNLIIVMNDGKVQEIDSPQNLLLTNSLFKNIRDAIK</sequence>
<feature type="domain" description="ABC transporter" evidence="11">
    <location>
        <begin position="971"/>
        <end position="1199"/>
    </location>
</feature>
<dbReference type="FunFam" id="3.40.50.300:FF:000838">
    <property type="entry name" value="ABC multidrug transporter (Eurofung)"/>
    <property type="match status" value="1"/>
</dbReference>
<dbReference type="AlphaFoldDB" id="A0AAU9J6M0"/>
<evidence type="ECO:0000256" key="9">
    <source>
        <dbReference type="SAM" id="MobiDB-lite"/>
    </source>
</evidence>
<dbReference type="CDD" id="cd03250">
    <property type="entry name" value="ABCC_MRP_domain1"/>
    <property type="match status" value="1"/>
</dbReference>
<evidence type="ECO:0000256" key="7">
    <source>
        <dbReference type="ARBA" id="ARBA00022989"/>
    </source>
</evidence>
<dbReference type="GO" id="GO:0005524">
    <property type="term" value="F:ATP binding"/>
    <property type="evidence" value="ECO:0007669"/>
    <property type="project" value="UniProtKB-KW"/>
</dbReference>
<dbReference type="InterPro" id="IPR044746">
    <property type="entry name" value="ABCC_6TM_D1"/>
</dbReference>
<dbReference type="Pfam" id="PF00005">
    <property type="entry name" value="ABC_tran"/>
    <property type="match status" value="2"/>
</dbReference>
<keyword evidence="5" id="KW-0547">Nucleotide-binding</keyword>
<feature type="transmembrane region" description="Helical" evidence="10">
    <location>
        <begin position="783"/>
        <end position="804"/>
    </location>
</feature>
<dbReference type="PANTHER" id="PTHR24223:SF443">
    <property type="entry name" value="MULTIDRUG-RESISTANCE LIKE PROTEIN 1, ISOFORM I"/>
    <property type="match status" value="1"/>
</dbReference>
<evidence type="ECO:0000256" key="10">
    <source>
        <dbReference type="SAM" id="Phobius"/>
    </source>
</evidence>
<dbReference type="PROSITE" id="PS50929">
    <property type="entry name" value="ABC_TM1F"/>
    <property type="match status" value="2"/>
</dbReference>
<dbReference type="CDD" id="cd18580">
    <property type="entry name" value="ABC_6TM_ABCC_D2"/>
    <property type="match status" value="1"/>
</dbReference>
<evidence type="ECO:0000313" key="13">
    <source>
        <dbReference type="EMBL" id="CAG9321346.1"/>
    </source>
</evidence>
<evidence type="ECO:0000256" key="1">
    <source>
        <dbReference type="ARBA" id="ARBA00004128"/>
    </source>
</evidence>
<dbReference type="SMART" id="SM00382">
    <property type="entry name" value="AAA"/>
    <property type="match status" value="2"/>
</dbReference>
<feature type="transmembrane region" description="Helical" evidence="10">
    <location>
        <begin position="653"/>
        <end position="672"/>
    </location>
</feature>
<dbReference type="GO" id="GO:0005774">
    <property type="term" value="C:vacuolar membrane"/>
    <property type="evidence" value="ECO:0007669"/>
    <property type="project" value="UniProtKB-SubCell"/>
</dbReference>
<comment type="caution">
    <text evidence="13">The sequence shown here is derived from an EMBL/GenBank/DDBJ whole genome shotgun (WGS) entry which is preliminary data.</text>
</comment>
<accession>A0AAU9J6M0</accession>
<reference evidence="13" key="1">
    <citation type="submission" date="2021-09" db="EMBL/GenBank/DDBJ databases">
        <authorList>
            <consortium name="AG Swart"/>
            <person name="Singh M."/>
            <person name="Singh A."/>
            <person name="Seah K."/>
            <person name="Emmerich C."/>
        </authorList>
    </citation>
    <scope>NUCLEOTIDE SEQUENCE</scope>
    <source>
        <strain evidence="13">ATCC30299</strain>
    </source>
</reference>
<dbReference type="Proteomes" id="UP001162131">
    <property type="component" value="Unassembled WGS sequence"/>
</dbReference>
<keyword evidence="8 10" id="KW-0472">Membrane</keyword>
<dbReference type="InterPro" id="IPR050173">
    <property type="entry name" value="ABC_transporter_C-like"/>
</dbReference>
<dbReference type="Gene3D" id="3.40.50.300">
    <property type="entry name" value="P-loop containing nucleotide triphosphate hydrolases"/>
    <property type="match status" value="2"/>
</dbReference>
<feature type="transmembrane region" description="Helical" evidence="10">
    <location>
        <begin position="692"/>
        <end position="716"/>
    </location>
</feature>
<dbReference type="PROSITE" id="PS00211">
    <property type="entry name" value="ABC_TRANSPORTER_1"/>
    <property type="match status" value="2"/>
</dbReference>
<dbReference type="InterPro" id="IPR017871">
    <property type="entry name" value="ABC_transporter-like_CS"/>
</dbReference>
<dbReference type="Pfam" id="PF00664">
    <property type="entry name" value="ABC_membrane"/>
    <property type="match status" value="2"/>
</dbReference>
<feature type="transmembrane region" description="Helical" evidence="10">
    <location>
        <begin position="327"/>
        <end position="353"/>
    </location>
</feature>
<dbReference type="Gene3D" id="1.20.1560.10">
    <property type="entry name" value="ABC transporter type 1, transmembrane domain"/>
    <property type="match status" value="2"/>
</dbReference>
<evidence type="ECO:0000313" key="14">
    <source>
        <dbReference type="Proteomes" id="UP001162131"/>
    </source>
</evidence>
<evidence type="ECO:0000259" key="12">
    <source>
        <dbReference type="PROSITE" id="PS50929"/>
    </source>
</evidence>
<feature type="transmembrane region" description="Helical" evidence="10">
    <location>
        <begin position="96"/>
        <end position="120"/>
    </location>
</feature>
<feature type="transmembrane region" description="Helical" evidence="10">
    <location>
        <begin position="227"/>
        <end position="247"/>
    </location>
</feature>